<dbReference type="FunFam" id="1.10.10.10:FF:000018">
    <property type="entry name" value="DNA-binding response regulator ResD"/>
    <property type="match status" value="1"/>
</dbReference>
<dbReference type="GO" id="GO:0000976">
    <property type="term" value="F:transcription cis-regulatory region binding"/>
    <property type="evidence" value="ECO:0007669"/>
    <property type="project" value="TreeGrafter"/>
</dbReference>
<accession>A0A1G6ZHT5</accession>
<gene>
    <name evidence="12" type="ORF">SAMN04489866_11324</name>
</gene>
<dbReference type="InterPro" id="IPR001867">
    <property type="entry name" value="OmpR/PhoB-type_DNA-bd"/>
</dbReference>
<keyword evidence="4" id="KW-0805">Transcription regulation</keyword>
<dbReference type="PANTHER" id="PTHR48111:SF54">
    <property type="entry name" value="STAGE 0 SPORULATION PROTEIN A HOMOLOG"/>
    <property type="match status" value="1"/>
</dbReference>
<organism evidence="12 13">
    <name type="scientific">Peptococcus niger</name>
    <dbReference type="NCBI Taxonomy" id="2741"/>
    <lineage>
        <taxon>Bacteria</taxon>
        <taxon>Bacillati</taxon>
        <taxon>Bacillota</taxon>
        <taxon>Clostridia</taxon>
        <taxon>Eubacteriales</taxon>
        <taxon>Peptococcaceae</taxon>
        <taxon>Peptococcus</taxon>
    </lineage>
</organism>
<evidence type="ECO:0000256" key="7">
    <source>
        <dbReference type="ARBA" id="ARBA00024867"/>
    </source>
</evidence>
<dbReference type="InterPro" id="IPR039420">
    <property type="entry name" value="WalR-like"/>
</dbReference>
<dbReference type="Gene3D" id="6.10.250.690">
    <property type="match status" value="1"/>
</dbReference>
<keyword evidence="13" id="KW-1185">Reference proteome</keyword>
<proteinExistence type="predicted"/>
<protein>
    <recommendedName>
        <fullName evidence="1">Stage 0 sporulation protein A homolog</fullName>
    </recommendedName>
</protein>
<dbReference type="RefSeq" id="WP_091792280.1">
    <property type="nucleotide sequence ID" value="NZ_FNAF01000013.1"/>
</dbReference>
<dbReference type="CDD" id="cd00383">
    <property type="entry name" value="trans_reg_C"/>
    <property type="match status" value="1"/>
</dbReference>
<feature type="DNA-binding region" description="OmpR/PhoB-type" evidence="9">
    <location>
        <begin position="131"/>
        <end position="230"/>
    </location>
</feature>
<name>A0A1G6ZHT5_PEPNI</name>
<dbReference type="SMART" id="SM00862">
    <property type="entry name" value="Trans_reg_C"/>
    <property type="match status" value="1"/>
</dbReference>
<comment type="function">
    <text evidence="7">May play the central regulatory role in sporulation. It may be an element of the effector pathway responsible for the activation of sporulation genes in response to nutritional stress. Spo0A may act in concert with spo0H (a sigma factor) to control the expression of some genes that are critical to the sporulation process.</text>
</comment>
<evidence type="ECO:0000313" key="13">
    <source>
        <dbReference type="Proteomes" id="UP000198995"/>
    </source>
</evidence>
<dbReference type="Proteomes" id="UP000198995">
    <property type="component" value="Unassembled WGS sequence"/>
</dbReference>
<sequence length="232" mass="26783">MATKILVVEDEEAIRGFIKVNLKRNNFDVIEAGSGEEALERLDESIDVVLLDVMLPGINGFQVCRQAREMYPQLGIIILTAKGQEDNKIEGLEAGADDYIVKPFSPKELLARINSLLRRLSIQVDDIQEDENELQSGIFRLVVDERRFTKDGEEIELTPIEFSLVKYFMENANKAIHRDEILNNVWGYNYVGDFKIVDVNIRRIRQKIEDDPSEPKFIEKVWGYGYRWWGGD</sequence>
<dbReference type="GO" id="GO:0032993">
    <property type="term" value="C:protein-DNA complex"/>
    <property type="evidence" value="ECO:0007669"/>
    <property type="project" value="TreeGrafter"/>
</dbReference>
<dbReference type="GO" id="GO:0005829">
    <property type="term" value="C:cytosol"/>
    <property type="evidence" value="ECO:0007669"/>
    <property type="project" value="TreeGrafter"/>
</dbReference>
<dbReference type="Pfam" id="PF00486">
    <property type="entry name" value="Trans_reg_C"/>
    <property type="match status" value="1"/>
</dbReference>
<evidence type="ECO:0000256" key="5">
    <source>
        <dbReference type="ARBA" id="ARBA00023125"/>
    </source>
</evidence>
<dbReference type="STRING" id="2741.SAMN04489866_11324"/>
<dbReference type="PANTHER" id="PTHR48111">
    <property type="entry name" value="REGULATOR OF RPOS"/>
    <property type="match status" value="1"/>
</dbReference>
<evidence type="ECO:0000259" key="11">
    <source>
        <dbReference type="PROSITE" id="PS51755"/>
    </source>
</evidence>
<evidence type="ECO:0000259" key="10">
    <source>
        <dbReference type="PROSITE" id="PS50110"/>
    </source>
</evidence>
<dbReference type="InterPro" id="IPR001789">
    <property type="entry name" value="Sig_transdc_resp-reg_receiver"/>
</dbReference>
<evidence type="ECO:0000256" key="8">
    <source>
        <dbReference type="PROSITE-ProRule" id="PRU00169"/>
    </source>
</evidence>
<dbReference type="SMART" id="SM00448">
    <property type="entry name" value="REC"/>
    <property type="match status" value="1"/>
</dbReference>
<evidence type="ECO:0000256" key="9">
    <source>
        <dbReference type="PROSITE-ProRule" id="PRU01091"/>
    </source>
</evidence>
<dbReference type="EMBL" id="FNAF01000013">
    <property type="protein sequence ID" value="SDE01817.1"/>
    <property type="molecule type" value="Genomic_DNA"/>
</dbReference>
<keyword evidence="3" id="KW-0902">Two-component regulatory system</keyword>
<dbReference type="InterPro" id="IPR011006">
    <property type="entry name" value="CheY-like_superfamily"/>
</dbReference>
<evidence type="ECO:0000256" key="1">
    <source>
        <dbReference type="ARBA" id="ARBA00018672"/>
    </source>
</evidence>
<evidence type="ECO:0000313" key="12">
    <source>
        <dbReference type="EMBL" id="SDE01817.1"/>
    </source>
</evidence>
<dbReference type="Gene3D" id="1.10.10.10">
    <property type="entry name" value="Winged helix-like DNA-binding domain superfamily/Winged helix DNA-binding domain"/>
    <property type="match status" value="1"/>
</dbReference>
<dbReference type="PROSITE" id="PS51755">
    <property type="entry name" value="OMPR_PHOB"/>
    <property type="match status" value="1"/>
</dbReference>
<evidence type="ECO:0000256" key="2">
    <source>
        <dbReference type="ARBA" id="ARBA00022553"/>
    </source>
</evidence>
<dbReference type="FunFam" id="3.40.50.2300:FF:000001">
    <property type="entry name" value="DNA-binding response regulator PhoB"/>
    <property type="match status" value="1"/>
</dbReference>
<feature type="modified residue" description="4-aspartylphosphate" evidence="8">
    <location>
        <position position="52"/>
    </location>
</feature>
<keyword evidence="2 8" id="KW-0597">Phosphoprotein</keyword>
<evidence type="ECO:0000256" key="4">
    <source>
        <dbReference type="ARBA" id="ARBA00023015"/>
    </source>
</evidence>
<evidence type="ECO:0000256" key="6">
    <source>
        <dbReference type="ARBA" id="ARBA00023163"/>
    </source>
</evidence>
<keyword evidence="5 9" id="KW-0238">DNA-binding</keyword>
<dbReference type="GO" id="GO:0000156">
    <property type="term" value="F:phosphorelay response regulator activity"/>
    <property type="evidence" value="ECO:0007669"/>
    <property type="project" value="TreeGrafter"/>
</dbReference>
<dbReference type="Pfam" id="PF00072">
    <property type="entry name" value="Response_reg"/>
    <property type="match status" value="1"/>
</dbReference>
<evidence type="ECO:0000256" key="3">
    <source>
        <dbReference type="ARBA" id="ARBA00023012"/>
    </source>
</evidence>
<reference evidence="12 13" key="1">
    <citation type="submission" date="2016-10" db="EMBL/GenBank/DDBJ databases">
        <authorList>
            <person name="de Groot N.N."/>
        </authorList>
    </citation>
    <scope>NUCLEOTIDE SEQUENCE [LARGE SCALE GENOMIC DNA]</scope>
    <source>
        <strain evidence="12 13">DSM 20475</strain>
    </source>
</reference>
<dbReference type="OrthoDB" id="9790454at2"/>
<feature type="domain" description="Response regulatory" evidence="10">
    <location>
        <begin position="4"/>
        <end position="117"/>
    </location>
</feature>
<feature type="domain" description="OmpR/PhoB-type" evidence="11">
    <location>
        <begin position="131"/>
        <end position="230"/>
    </location>
</feature>
<dbReference type="GO" id="GO:0006355">
    <property type="term" value="P:regulation of DNA-templated transcription"/>
    <property type="evidence" value="ECO:0007669"/>
    <property type="project" value="InterPro"/>
</dbReference>
<dbReference type="AlphaFoldDB" id="A0A1G6ZHT5"/>
<dbReference type="PROSITE" id="PS50110">
    <property type="entry name" value="RESPONSE_REGULATORY"/>
    <property type="match status" value="1"/>
</dbReference>
<dbReference type="SUPFAM" id="SSF52172">
    <property type="entry name" value="CheY-like"/>
    <property type="match status" value="1"/>
</dbReference>
<dbReference type="InterPro" id="IPR036388">
    <property type="entry name" value="WH-like_DNA-bd_sf"/>
</dbReference>
<dbReference type="Gene3D" id="3.40.50.2300">
    <property type="match status" value="1"/>
</dbReference>
<keyword evidence="6" id="KW-0804">Transcription</keyword>